<dbReference type="InterPro" id="IPR036691">
    <property type="entry name" value="Endo/exonu/phosph_ase_sf"/>
</dbReference>
<organism evidence="2 3">
    <name type="scientific">Sphingomonas kaistensis</name>
    <dbReference type="NCBI Taxonomy" id="298708"/>
    <lineage>
        <taxon>Bacteria</taxon>
        <taxon>Pseudomonadati</taxon>
        <taxon>Pseudomonadota</taxon>
        <taxon>Alphaproteobacteria</taxon>
        <taxon>Sphingomonadales</taxon>
        <taxon>Sphingomonadaceae</taxon>
        <taxon>Sphingomonas</taxon>
    </lineage>
</organism>
<feature type="domain" description="Endonuclease/exonuclease/phosphatase" evidence="1">
    <location>
        <begin position="10"/>
        <end position="231"/>
    </location>
</feature>
<dbReference type="Pfam" id="PF03372">
    <property type="entry name" value="Exo_endo_phos"/>
    <property type="match status" value="1"/>
</dbReference>
<proteinExistence type="predicted"/>
<dbReference type="InterPro" id="IPR005135">
    <property type="entry name" value="Endo/exonuclease/phosphatase"/>
</dbReference>
<keyword evidence="2" id="KW-0378">Hydrolase</keyword>
<keyword evidence="2" id="KW-0255">Endonuclease</keyword>
<keyword evidence="2" id="KW-0540">Nuclease</keyword>
<evidence type="ECO:0000313" key="3">
    <source>
        <dbReference type="Proteomes" id="UP001382935"/>
    </source>
</evidence>
<dbReference type="Gene3D" id="3.60.10.10">
    <property type="entry name" value="Endonuclease/exonuclease/phosphatase"/>
    <property type="match status" value="1"/>
</dbReference>
<accession>A0ABZ2G124</accession>
<sequence length="244" mass="26600">MHQVPHLQVVTFNCEWRRTRSADAALIRERCLADGPDVICLTETHSGFMEGVGHEVLASPITSYPANSTRRKVLLWSKRPWTEVDAAGPPGIPPGRFVAATTDTPLGPIRFVGVVIPYRFAGVRTGVPKRTDWELHLEYLAALEEVAKVAAERSVVVGDFNQRVPAKYQPKKIYSALEASVLKHLPLATGGVLQPAGRQAIDHICHSRDLACVIARSLSNARPGGGQISDHFGVLAEFRQAGQT</sequence>
<dbReference type="Proteomes" id="UP001382935">
    <property type="component" value="Chromosome"/>
</dbReference>
<dbReference type="GO" id="GO:0004519">
    <property type="term" value="F:endonuclease activity"/>
    <property type="evidence" value="ECO:0007669"/>
    <property type="project" value="UniProtKB-KW"/>
</dbReference>
<protein>
    <submittedName>
        <fullName evidence="2">Endonuclease/exonuclease/phosphatase family protein</fullName>
    </submittedName>
</protein>
<name>A0ABZ2G124_9SPHN</name>
<keyword evidence="3" id="KW-1185">Reference proteome</keyword>
<dbReference type="SUPFAM" id="SSF56219">
    <property type="entry name" value="DNase I-like"/>
    <property type="match status" value="1"/>
</dbReference>
<dbReference type="EMBL" id="CP145607">
    <property type="protein sequence ID" value="WWM69466.1"/>
    <property type="molecule type" value="Genomic_DNA"/>
</dbReference>
<dbReference type="RefSeq" id="WP_338501536.1">
    <property type="nucleotide sequence ID" value="NZ_CP145607.1"/>
</dbReference>
<evidence type="ECO:0000313" key="2">
    <source>
        <dbReference type="EMBL" id="WWM69466.1"/>
    </source>
</evidence>
<gene>
    <name evidence="2" type="ORF">V6R86_01815</name>
</gene>
<reference evidence="2 3" key="1">
    <citation type="submission" date="2024-02" db="EMBL/GenBank/DDBJ databases">
        <title>Full genome sequence of Sphingomonas kaistensis.</title>
        <authorList>
            <person name="Poletto B.L."/>
            <person name="Silva G."/>
            <person name="Galante D."/>
            <person name="Campos K.R."/>
            <person name="Santos M.B.N."/>
            <person name="Sacchi C.T."/>
        </authorList>
    </citation>
    <scope>NUCLEOTIDE SEQUENCE [LARGE SCALE GENOMIC DNA]</scope>
    <source>
        <strain evidence="2 3">MA4R</strain>
    </source>
</reference>
<evidence type="ECO:0000259" key="1">
    <source>
        <dbReference type="Pfam" id="PF03372"/>
    </source>
</evidence>